<protein>
    <submittedName>
        <fullName evidence="3">Histidine phosphatase family protein</fullName>
    </submittedName>
</protein>
<dbReference type="InterPro" id="IPR051021">
    <property type="entry name" value="Mito_Ser/Thr_phosphatase"/>
</dbReference>
<proteinExistence type="predicted"/>
<dbReference type="Proteomes" id="UP000594749">
    <property type="component" value="Chromosome"/>
</dbReference>
<evidence type="ECO:0000256" key="2">
    <source>
        <dbReference type="PIRSR" id="PIRSR613078-2"/>
    </source>
</evidence>
<keyword evidence="4" id="KW-1185">Reference proteome</keyword>
<dbReference type="PANTHER" id="PTHR20935:SF1">
    <property type="entry name" value="SLL1549 PROTEIN"/>
    <property type="match status" value="1"/>
</dbReference>
<dbReference type="SUPFAM" id="SSF53254">
    <property type="entry name" value="Phosphoglycerate mutase-like"/>
    <property type="match status" value="1"/>
</dbReference>
<dbReference type="InterPro" id="IPR013078">
    <property type="entry name" value="His_Pase_superF_clade-1"/>
</dbReference>
<feature type="binding site" evidence="2">
    <location>
        <position position="56"/>
    </location>
    <ligand>
        <name>substrate</name>
    </ligand>
</feature>
<gene>
    <name evidence="3" type="ORF">IMC76_07800</name>
</gene>
<dbReference type="PANTHER" id="PTHR20935">
    <property type="entry name" value="PHOSPHOGLYCERATE MUTASE-RELATED"/>
    <property type="match status" value="1"/>
</dbReference>
<dbReference type="RefSeq" id="WP_025803463.1">
    <property type="nucleotide sequence ID" value="NZ_CP053842.1"/>
</dbReference>
<organism evidence="3 4">
    <name type="scientific">Campylobacter corcagiensis</name>
    <dbReference type="NCBI Taxonomy" id="1448857"/>
    <lineage>
        <taxon>Bacteria</taxon>
        <taxon>Pseudomonadati</taxon>
        <taxon>Campylobacterota</taxon>
        <taxon>Epsilonproteobacteria</taxon>
        <taxon>Campylobacterales</taxon>
        <taxon>Campylobacteraceae</taxon>
        <taxon>Campylobacter</taxon>
    </lineage>
</organism>
<accession>A0A7M1LEW1</accession>
<dbReference type="EMBL" id="CP063078">
    <property type="protein sequence ID" value="QOQ87107.1"/>
    <property type="molecule type" value="Genomic_DNA"/>
</dbReference>
<dbReference type="Gene3D" id="3.40.50.1240">
    <property type="entry name" value="Phosphoglycerate mutase-like"/>
    <property type="match status" value="1"/>
</dbReference>
<dbReference type="OrthoDB" id="9810154at2"/>
<dbReference type="GO" id="GO:0016787">
    <property type="term" value="F:hydrolase activity"/>
    <property type="evidence" value="ECO:0007669"/>
    <property type="project" value="UniProtKB-KW"/>
</dbReference>
<keyword evidence="1" id="KW-0378">Hydrolase</keyword>
<dbReference type="Pfam" id="PF00300">
    <property type="entry name" value="His_Phos_1"/>
    <property type="match status" value="1"/>
</dbReference>
<evidence type="ECO:0000313" key="3">
    <source>
        <dbReference type="EMBL" id="QOQ87107.1"/>
    </source>
</evidence>
<dbReference type="CDD" id="cd07067">
    <property type="entry name" value="HP_PGM_like"/>
    <property type="match status" value="1"/>
</dbReference>
<dbReference type="AlphaFoldDB" id="A0A7M1LEW1"/>
<dbReference type="InterPro" id="IPR029033">
    <property type="entry name" value="His_PPase_superfam"/>
</dbReference>
<name>A0A7M1LEW1_9BACT</name>
<reference evidence="3 4" key="1">
    <citation type="submission" date="2020-10" db="EMBL/GenBank/DDBJ databases">
        <title>Campylobacter and Helicobacter PacBio genomes.</title>
        <authorList>
            <person name="Lane C."/>
        </authorList>
    </citation>
    <scope>NUCLEOTIDE SEQUENCE [LARGE SCALE GENOMIC DNA]</scope>
    <source>
        <strain evidence="3 4">2016D-0077</strain>
    </source>
</reference>
<sequence>MKKIYFIRHAKAKKEAKTDFLRNLNDRGLKNAKELGIKLKELGILPDIIFSSSAVRAISTANIIADKLGAKVKQKDELYDISTDELLRFLKAINSEFNTVFIVGHNPTMLEISEFLSDSSIAKMPTCAIFGIKFDILKFKDLKEHSGEVILYDYPIKE</sequence>
<evidence type="ECO:0000313" key="4">
    <source>
        <dbReference type="Proteomes" id="UP000594749"/>
    </source>
</evidence>
<evidence type="ECO:0000256" key="1">
    <source>
        <dbReference type="ARBA" id="ARBA00022801"/>
    </source>
</evidence>